<sequence>ALSPATQLRARDPASRGDRYMLVTFEEPPYAIKAGWKENHATFMNELKNLQAEGLTTLGQSLRTAFDLLNLNRLVTGIDNYGQGRNPFFLEPAIIITVTDGNKLTTTSGIQEELHLPLNSPLPGSELTKEPFRWDQRLFALVLRLPGITAPESEQMTGVPVDDSAITPMCEVTGGRSYCVCSPRMLNQCLESLVQKVQSGVVINFEKAGPDPSPIDDGQVEISRPFGPQPWHSCHKLIYVRPNPKTGVPIGHWPVPESFWPDQNSPTLVCTGHRLLEALSNLAFNTSREGAATTSLDSLFQCLTTLTAKNFLLTTSSLNLPSATLNPLPLVLSLQDLVNNDLFKVHKAKPTLKWRQSFESYLKTMPPYYLGPLKKAVRMMGAPNLIADNVEYGLSYSVISYLKKLSQQAKIESDRVIGSVGKKVAQETGIKVRSRSHNLSMAHRNDFQHLLQGITGEIPHRPLDLNMKEYAGFQIALLNKDLKPQTFRNAYDIPRRNLLDQLTRMRSNLLKSTRKFLKGQDEDQVHSVPIAQMGNYQEYLKQIPSPLRELDPDQPRRLHTFGNPFKLDKKGMMIDEADEFVSGPQNKHKRPGEPNMQGIPKRRRCMSPLLRGRPQTPPIVNNHIGGKGPPTPIMQAQPDLVKPIPIHKMSETNNEVTVDDVVENHVTDPLSPDAFPNTVDAEFSMPPSPFNSLDRPAAHTDNAGHEHLGNNLNVDGFLENHEESGSKEQSTEENLPVSSPSKRKKNVHCRSSREVNIELRAQIMKEIRKPGRKYERIFFLLKHVQGSLQTRLLFLQNVIKEASRFKKRMLIEQLESFLEEIHRRSNQVNHINSS</sequence>
<dbReference type="GO" id="GO:0034472">
    <property type="term" value="P:snRNA 3'-end processing"/>
    <property type="evidence" value="ECO:0007669"/>
    <property type="project" value="TreeGrafter"/>
</dbReference>
<dbReference type="Pfam" id="PF15300">
    <property type="entry name" value="INT_SG_DDX_CT_C"/>
    <property type="match status" value="1"/>
</dbReference>
<name>A0A852C8Z3_9PICI</name>
<dbReference type="InterPro" id="IPR036465">
    <property type="entry name" value="vWFA_dom_sf"/>
</dbReference>
<dbReference type="Proteomes" id="UP000611227">
    <property type="component" value="Unassembled WGS sequence"/>
</dbReference>
<gene>
    <name evidence="4" type="primary">Ints6</name>
    <name evidence="4" type="ORF">RAMSUL_R05068</name>
</gene>
<proteinExistence type="predicted"/>
<feature type="domain" description="VWFA" evidence="2">
    <location>
        <begin position="16"/>
        <end position="101"/>
    </location>
</feature>
<dbReference type="InterPro" id="IPR051113">
    <property type="entry name" value="Integrator_subunit6"/>
</dbReference>
<evidence type="ECO:0000259" key="3">
    <source>
        <dbReference type="Pfam" id="PF15300"/>
    </source>
</evidence>
<reference evidence="4" key="1">
    <citation type="submission" date="2019-09" db="EMBL/GenBank/DDBJ databases">
        <title>Bird 10,000 Genomes (B10K) Project - Family phase.</title>
        <authorList>
            <person name="Zhang G."/>
        </authorList>
    </citation>
    <scope>NUCLEOTIDE SEQUENCE</scope>
    <source>
        <strain evidence="4">B10K-DU-001-30</strain>
        <tissue evidence="4">Muscle</tissue>
    </source>
</reference>
<feature type="compositionally biased region" description="Basic residues" evidence="1">
    <location>
        <begin position="741"/>
        <end position="750"/>
    </location>
</feature>
<feature type="non-terminal residue" evidence="4">
    <location>
        <position position="834"/>
    </location>
</feature>
<dbReference type="InterPro" id="IPR029307">
    <property type="entry name" value="INT_SG_DDX_CT_C"/>
</dbReference>
<evidence type="ECO:0000313" key="5">
    <source>
        <dbReference type="Proteomes" id="UP000611227"/>
    </source>
</evidence>
<dbReference type="PANTHER" id="PTHR12957">
    <property type="entry name" value="DEAD/H BOX POLYPEPTIDE 26/DICE1-RELATED"/>
    <property type="match status" value="1"/>
</dbReference>
<evidence type="ECO:0000313" key="4">
    <source>
        <dbReference type="EMBL" id="NXP76211.1"/>
    </source>
</evidence>
<dbReference type="FunFam" id="3.40.50.410:FF:000010">
    <property type="entry name" value="Integrator complex subunit 6 like"/>
    <property type="match status" value="1"/>
</dbReference>
<dbReference type="EMBL" id="WBNM01022374">
    <property type="protein sequence ID" value="NXP76211.1"/>
    <property type="molecule type" value="Genomic_DNA"/>
</dbReference>
<dbReference type="GO" id="GO:0032039">
    <property type="term" value="C:integrator complex"/>
    <property type="evidence" value="ECO:0007669"/>
    <property type="project" value="TreeGrafter"/>
</dbReference>
<evidence type="ECO:0000259" key="2">
    <source>
        <dbReference type="Pfam" id="PF13519"/>
    </source>
</evidence>
<feature type="domain" description="INTS6/SAGE1/DDX26B/CT45 C-terminal" evidence="3">
    <location>
        <begin position="755"/>
        <end position="815"/>
    </location>
</feature>
<dbReference type="AlphaFoldDB" id="A0A852C8Z3"/>
<dbReference type="PANTHER" id="PTHR12957:SF23">
    <property type="entry name" value="INTEGRATOR COMPLEX SUBUNIT 6"/>
    <property type="match status" value="1"/>
</dbReference>
<protein>
    <submittedName>
        <fullName evidence="4">INT6 protein</fullName>
    </submittedName>
</protein>
<feature type="compositionally biased region" description="Basic and acidic residues" evidence="1">
    <location>
        <begin position="718"/>
        <end position="730"/>
    </location>
</feature>
<dbReference type="InterPro" id="IPR002035">
    <property type="entry name" value="VWF_A"/>
</dbReference>
<evidence type="ECO:0000256" key="1">
    <source>
        <dbReference type="SAM" id="MobiDB-lite"/>
    </source>
</evidence>
<feature type="compositionally biased region" description="Basic and acidic residues" evidence="1">
    <location>
        <begin position="696"/>
        <end position="708"/>
    </location>
</feature>
<dbReference type="Gene3D" id="3.40.50.410">
    <property type="entry name" value="von Willebrand factor, type A domain"/>
    <property type="match status" value="1"/>
</dbReference>
<dbReference type="Pfam" id="PF13519">
    <property type="entry name" value="VWA_2"/>
    <property type="match status" value="1"/>
</dbReference>
<accession>A0A852C8Z3</accession>
<organism evidence="4 5">
    <name type="scientific">Ramphastos sulfuratus</name>
    <dbReference type="NCBI Taxonomy" id="322582"/>
    <lineage>
        <taxon>Eukaryota</taxon>
        <taxon>Metazoa</taxon>
        <taxon>Chordata</taxon>
        <taxon>Craniata</taxon>
        <taxon>Vertebrata</taxon>
        <taxon>Euteleostomi</taxon>
        <taxon>Archelosauria</taxon>
        <taxon>Archosauria</taxon>
        <taxon>Dinosauria</taxon>
        <taxon>Saurischia</taxon>
        <taxon>Theropoda</taxon>
        <taxon>Coelurosauria</taxon>
        <taxon>Aves</taxon>
        <taxon>Neognathae</taxon>
        <taxon>Neoaves</taxon>
        <taxon>Telluraves</taxon>
        <taxon>Coraciimorphae</taxon>
        <taxon>Piciformes</taxon>
        <taxon>Ramphastidae</taxon>
        <taxon>Ramphastos</taxon>
    </lineage>
</organism>
<comment type="caution">
    <text evidence="4">The sequence shown here is derived from an EMBL/GenBank/DDBJ whole genome shotgun (WGS) entry which is preliminary data.</text>
</comment>
<feature type="non-terminal residue" evidence="4">
    <location>
        <position position="1"/>
    </location>
</feature>
<keyword evidence="5" id="KW-1185">Reference proteome</keyword>
<feature type="region of interest" description="Disordered" evidence="1">
    <location>
        <begin position="679"/>
        <end position="751"/>
    </location>
</feature>